<feature type="non-terminal residue" evidence="2">
    <location>
        <position position="65"/>
    </location>
</feature>
<accession>A0A820NPH5</accession>
<proteinExistence type="predicted"/>
<dbReference type="Proteomes" id="UP000663836">
    <property type="component" value="Unassembled WGS sequence"/>
</dbReference>
<comment type="caution">
    <text evidence="2">The sequence shown here is derived from an EMBL/GenBank/DDBJ whole genome shotgun (WGS) entry which is preliminary data.</text>
</comment>
<feature type="compositionally biased region" description="Acidic residues" evidence="1">
    <location>
        <begin position="21"/>
        <end position="39"/>
    </location>
</feature>
<reference evidence="2" key="1">
    <citation type="submission" date="2021-02" db="EMBL/GenBank/DDBJ databases">
        <authorList>
            <person name="Nowell W R."/>
        </authorList>
    </citation>
    <scope>NUCLEOTIDE SEQUENCE</scope>
</reference>
<organism evidence="2 3">
    <name type="scientific">Rotaria sordida</name>
    <dbReference type="NCBI Taxonomy" id="392033"/>
    <lineage>
        <taxon>Eukaryota</taxon>
        <taxon>Metazoa</taxon>
        <taxon>Spiralia</taxon>
        <taxon>Gnathifera</taxon>
        <taxon>Rotifera</taxon>
        <taxon>Eurotatoria</taxon>
        <taxon>Bdelloidea</taxon>
        <taxon>Philodinida</taxon>
        <taxon>Philodinidae</taxon>
        <taxon>Rotaria</taxon>
    </lineage>
</organism>
<dbReference type="EMBL" id="CAJOBD010065081">
    <property type="protein sequence ID" value="CAF4395147.1"/>
    <property type="molecule type" value="Genomic_DNA"/>
</dbReference>
<dbReference type="AlphaFoldDB" id="A0A820NPH5"/>
<gene>
    <name evidence="2" type="ORF">JBS370_LOCUS43275</name>
</gene>
<name>A0A820NPH5_9BILA</name>
<evidence type="ECO:0000256" key="1">
    <source>
        <dbReference type="SAM" id="MobiDB-lite"/>
    </source>
</evidence>
<sequence length="65" mass="6945">NIRRSIQIKLLSRGINPGSLDDIDLDQFSSDDDSSDDAGSDSSTDDGLPKHLEAIVAAKVVSFIL</sequence>
<feature type="region of interest" description="Disordered" evidence="1">
    <location>
        <begin position="18"/>
        <end position="48"/>
    </location>
</feature>
<protein>
    <submittedName>
        <fullName evidence="2">Uncharacterized protein</fullName>
    </submittedName>
</protein>
<evidence type="ECO:0000313" key="3">
    <source>
        <dbReference type="Proteomes" id="UP000663836"/>
    </source>
</evidence>
<evidence type="ECO:0000313" key="2">
    <source>
        <dbReference type="EMBL" id="CAF4395147.1"/>
    </source>
</evidence>